<sequence>MQDIGEALRDARLSKGLTYEYVSQIIKIRPEFLKAMEENRFDLLPGAFYAKNFLRRYADFLGLDSDALVESFNELEAAHEQHISAAANTVSKGHISPSFGAIAVALVLIAAIAVLAYGVVVSPRNKHVAEVIPTPSIFPTIPPTTPTPTVSRIVNVPTPTLVSQSKSTPTVQPSPTPTSTPNNSQKTAGNNEDKRQSADNQRSTDKRKNQRSHKTRKESKKKVAGNVIAHIKTLAIGNVVVRADGDVVFSGTMKPGQEKDFGAYNQLYIYSNNAQNLLVSVNGCSAKTLDQYGCPGCVIAYYYFPSNYYRCS</sequence>
<keyword evidence="2" id="KW-1133">Transmembrane helix</keyword>
<gene>
    <name evidence="4" type="ordered locus">Tter_1269</name>
</gene>
<keyword evidence="2" id="KW-0812">Transmembrane</keyword>
<dbReference type="eggNOG" id="COG1426">
    <property type="taxonomic scope" value="Bacteria"/>
</dbReference>
<dbReference type="Proteomes" id="UP000000323">
    <property type="component" value="Chromosome 1"/>
</dbReference>
<dbReference type="OrthoDB" id="9797543at2"/>
<dbReference type="EMBL" id="CP001825">
    <property type="protein sequence ID" value="ACZ42177.1"/>
    <property type="molecule type" value="Genomic_DNA"/>
</dbReference>
<feature type="compositionally biased region" description="Basic residues" evidence="1">
    <location>
        <begin position="208"/>
        <end position="223"/>
    </location>
</feature>
<dbReference type="KEGG" id="ttr:Tter_1269"/>
<dbReference type="PANTHER" id="PTHR34475:SF1">
    <property type="entry name" value="CYTOSKELETON PROTEIN RODZ"/>
    <property type="match status" value="1"/>
</dbReference>
<evidence type="ECO:0000259" key="3">
    <source>
        <dbReference type="Pfam" id="PF13464"/>
    </source>
</evidence>
<feature type="region of interest" description="Disordered" evidence="1">
    <location>
        <begin position="159"/>
        <end position="223"/>
    </location>
</feature>
<reference evidence="5" key="1">
    <citation type="journal article" date="2010" name="Stand. Genomic Sci.">
        <title>Complete genome sequence of 'Thermobaculum terrenum' type strain (YNP1).</title>
        <authorList>
            <person name="Kiss H."/>
            <person name="Cleland D."/>
            <person name="Lapidus A."/>
            <person name="Lucas S."/>
            <person name="Glavina Del Rio T."/>
            <person name="Nolan M."/>
            <person name="Tice H."/>
            <person name="Han C."/>
            <person name="Goodwin L."/>
            <person name="Pitluck S."/>
            <person name="Liolios K."/>
            <person name="Ivanova N."/>
            <person name="Mavromatis K."/>
            <person name="Ovchinnikova G."/>
            <person name="Pati A."/>
            <person name="Chen A."/>
            <person name="Palaniappan K."/>
            <person name="Land M."/>
            <person name="Hauser L."/>
            <person name="Chang Y."/>
            <person name="Jeffries C."/>
            <person name="Lu M."/>
            <person name="Brettin T."/>
            <person name="Detter J."/>
            <person name="Goker M."/>
            <person name="Tindall B."/>
            <person name="Beck B."/>
            <person name="McDermott T."/>
            <person name="Woyke T."/>
            <person name="Bristow J."/>
            <person name="Eisen J."/>
            <person name="Markowitz V."/>
            <person name="Hugenholtz P."/>
            <person name="Kyrpides N."/>
            <person name="Klenk H."/>
            <person name="Cheng J."/>
        </authorList>
    </citation>
    <scope>NUCLEOTIDE SEQUENCE [LARGE SCALE GENOMIC DNA]</scope>
    <source>
        <strain evidence="5">ATCC BAA-798 / YNP1</strain>
    </source>
</reference>
<dbReference type="PANTHER" id="PTHR34475">
    <property type="match status" value="1"/>
</dbReference>
<feature type="compositionally biased region" description="Basic and acidic residues" evidence="1">
    <location>
        <begin position="191"/>
        <end position="207"/>
    </location>
</feature>
<organism evidence="4 5">
    <name type="scientific">Thermobaculum terrenum (strain ATCC BAA-798 / CCMEE 7001 / YNP1)</name>
    <dbReference type="NCBI Taxonomy" id="525904"/>
    <lineage>
        <taxon>Bacteria</taxon>
        <taxon>Bacillati</taxon>
        <taxon>Chloroflexota</taxon>
        <taxon>Chloroflexia</taxon>
        <taxon>Candidatus Thermobaculales</taxon>
        <taxon>Candidatus Thermobaculaceae</taxon>
        <taxon>Thermobaculum</taxon>
    </lineage>
</organism>
<dbReference type="InterPro" id="IPR010982">
    <property type="entry name" value="Lambda_DNA-bd_dom_sf"/>
</dbReference>
<dbReference type="SUPFAM" id="SSF47413">
    <property type="entry name" value="lambda repressor-like DNA-binding domains"/>
    <property type="match status" value="1"/>
</dbReference>
<protein>
    <recommendedName>
        <fullName evidence="3">Cytoskeleton protein RodZ-like C-terminal domain-containing protein</fullName>
    </recommendedName>
</protein>
<dbReference type="InterPro" id="IPR025194">
    <property type="entry name" value="RodZ-like_C"/>
</dbReference>
<name>D1CBL2_THET1</name>
<dbReference type="AlphaFoldDB" id="D1CBL2"/>
<feature type="transmembrane region" description="Helical" evidence="2">
    <location>
        <begin position="99"/>
        <end position="120"/>
    </location>
</feature>
<evidence type="ECO:0000313" key="4">
    <source>
        <dbReference type="EMBL" id="ACZ42177.1"/>
    </source>
</evidence>
<evidence type="ECO:0000256" key="1">
    <source>
        <dbReference type="SAM" id="MobiDB-lite"/>
    </source>
</evidence>
<proteinExistence type="predicted"/>
<accession>D1CBL2</accession>
<dbReference type="Pfam" id="PF13464">
    <property type="entry name" value="RodZ_C"/>
    <property type="match status" value="1"/>
</dbReference>
<keyword evidence="5" id="KW-1185">Reference proteome</keyword>
<feature type="domain" description="Cytoskeleton protein RodZ-like C-terminal" evidence="3">
    <location>
        <begin position="241"/>
        <end position="287"/>
    </location>
</feature>
<dbReference type="RefSeq" id="WP_012875212.1">
    <property type="nucleotide sequence ID" value="NC_013525.1"/>
</dbReference>
<evidence type="ECO:0000256" key="2">
    <source>
        <dbReference type="SAM" id="Phobius"/>
    </source>
</evidence>
<dbReference type="GO" id="GO:0003677">
    <property type="term" value="F:DNA binding"/>
    <property type="evidence" value="ECO:0007669"/>
    <property type="project" value="InterPro"/>
</dbReference>
<dbReference type="InterPro" id="IPR050400">
    <property type="entry name" value="Bact_Cytoskel_RodZ"/>
</dbReference>
<dbReference type="HOGENOM" id="CLU_047530_1_1_0"/>
<dbReference type="Pfam" id="PF13413">
    <property type="entry name" value="HTH_25"/>
    <property type="match status" value="1"/>
</dbReference>
<dbReference type="Gene3D" id="1.10.260.40">
    <property type="entry name" value="lambda repressor-like DNA-binding domains"/>
    <property type="match status" value="1"/>
</dbReference>
<evidence type="ECO:0000313" key="5">
    <source>
        <dbReference type="Proteomes" id="UP000000323"/>
    </source>
</evidence>
<keyword evidence="2" id="KW-0472">Membrane</keyword>
<dbReference type="STRING" id="525904.Tter_1269"/>